<reference evidence="2 3" key="1">
    <citation type="submission" date="2014-11" db="EMBL/GenBank/DDBJ databases">
        <title>Genetic blueprint of the zoonotic pathogen Toxocara canis.</title>
        <authorList>
            <person name="Zhu X.-Q."/>
            <person name="Korhonen P.K."/>
            <person name="Cai H."/>
            <person name="Young N.D."/>
            <person name="Nejsum P."/>
            <person name="von Samson-Himmelstjerna G."/>
            <person name="Boag P.R."/>
            <person name="Tan P."/>
            <person name="Li Q."/>
            <person name="Min J."/>
            <person name="Yang Y."/>
            <person name="Wang X."/>
            <person name="Fang X."/>
            <person name="Hall R.S."/>
            <person name="Hofmann A."/>
            <person name="Sternberg P.W."/>
            <person name="Jex A.R."/>
            <person name="Gasser R.B."/>
        </authorList>
    </citation>
    <scope>NUCLEOTIDE SEQUENCE [LARGE SCALE GENOMIC DNA]</scope>
    <source>
        <strain evidence="2">PN_DK_2014</strain>
    </source>
</reference>
<evidence type="ECO:0000313" key="3">
    <source>
        <dbReference type="Proteomes" id="UP000031036"/>
    </source>
</evidence>
<comment type="caution">
    <text evidence="2">The sequence shown here is derived from an EMBL/GenBank/DDBJ whole genome shotgun (WGS) entry which is preliminary data.</text>
</comment>
<proteinExistence type="predicted"/>
<sequence>MENSIFSKISDSKRIPRAKQAHSTETDSHMLWEVQHKYIRVNHIHQLLLNSPEHSTCVAISRILHTDQRYNIIATQRRPHKRLTHGSKNETTATTDAYIYDISFTHLSLLILL</sequence>
<keyword evidence="3" id="KW-1185">Reference proteome</keyword>
<dbReference type="AlphaFoldDB" id="A0A0B2VX81"/>
<accession>A0A0B2VX81</accession>
<feature type="region of interest" description="Disordered" evidence="1">
    <location>
        <begin position="1"/>
        <end position="26"/>
    </location>
</feature>
<dbReference type="Proteomes" id="UP000031036">
    <property type="component" value="Unassembled WGS sequence"/>
</dbReference>
<feature type="non-terminal residue" evidence="2">
    <location>
        <position position="113"/>
    </location>
</feature>
<dbReference type="EMBL" id="JPKZ01000675">
    <property type="protein sequence ID" value="KHN86044.1"/>
    <property type="molecule type" value="Genomic_DNA"/>
</dbReference>
<evidence type="ECO:0000313" key="2">
    <source>
        <dbReference type="EMBL" id="KHN86044.1"/>
    </source>
</evidence>
<protein>
    <submittedName>
        <fullName evidence="2">Uncharacterized protein</fullName>
    </submittedName>
</protein>
<organism evidence="2 3">
    <name type="scientific">Toxocara canis</name>
    <name type="common">Canine roundworm</name>
    <dbReference type="NCBI Taxonomy" id="6265"/>
    <lineage>
        <taxon>Eukaryota</taxon>
        <taxon>Metazoa</taxon>
        <taxon>Ecdysozoa</taxon>
        <taxon>Nematoda</taxon>
        <taxon>Chromadorea</taxon>
        <taxon>Rhabditida</taxon>
        <taxon>Spirurina</taxon>
        <taxon>Ascaridomorpha</taxon>
        <taxon>Ascaridoidea</taxon>
        <taxon>Toxocaridae</taxon>
        <taxon>Toxocara</taxon>
    </lineage>
</organism>
<evidence type="ECO:0000256" key="1">
    <source>
        <dbReference type="SAM" id="MobiDB-lite"/>
    </source>
</evidence>
<name>A0A0B2VX81_TOXCA</name>
<gene>
    <name evidence="2" type="ORF">Tcan_00673</name>
</gene>